<feature type="compositionally biased region" description="Low complexity" evidence="3">
    <location>
        <begin position="346"/>
        <end position="362"/>
    </location>
</feature>
<feature type="compositionally biased region" description="Low complexity" evidence="3">
    <location>
        <begin position="798"/>
        <end position="807"/>
    </location>
</feature>
<evidence type="ECO:0000313" key="7">
    <source>
        <dbReference type="Proteomes" id="UP000827284"/>
    </source>
</evidence>
<dbReference type="GO" id="GO:0005085">
    <property type="term" value="F:guanyl-nucleotide exchange factor activity"/>
    <property type="evidence" value="ECO:0007669"/>
    <property type="project" value="UniProtKB-KW"/>
</dbReference>
<feature type="compositionally biased region" description="Low complexity" evidence="3">
    <location>
        <begin position="1115"/>
        <end position="1134"/>
    </location>
</feature>
<feature type="region of interest" description="Disordered" evidence="3">
    <location>
        <begin position="1815"/>
        <end position="1837"/>
    </location>
</feature>
<feature type="compositionally biased region" description="Pro residues" evidence="3">
    <location>
        <begin position="92"/>
        <end position="105"/>
    </location>
</feature>
<feature type="region of interest" description="Disordered" evidence="3">
    <location>
        <begin position="2285"/>
        <end position="2305"/>
    </location>
</feature>
<dbReference type="CDD" id="cd00155">
    <property type="entry name" value="RasGEF"/>
    <property type="match status" value="1"/>
</dbReference>
<dbReference type="PANTHER" id="PTHR23113">
    <property type="entry name" value="GUANINE NUCLEOTIDE EXCHANGE FACTOR"/>
    <property type="match status" value="1"/>
</dbReference>
<feature type="compositionally biased region" description="Low complexity" evidence="3">
    <location>
        <begin position="170"/>
        <end position="183"/>
    </location>
</feature>
<feature type="compositionally biased region" description="Basic and acidic residues" evidence="3">
    <location>
        <begin position="331"/>
        <end position="342"/>
    </location>
</feature>
<feature type="region of interest" description="Disordered" evidence="3">
    <location>
        <begin position="1099"/>
        <end position="1135"/>
    </location>
</feature>
<protein>
    <submittedName>
        <fullName evidence="6">Uncharacterized protein</fullName>
    </submittedName>
</protein>
<dbReference type="EMBL" id="BQFW01000002">
    <property type="protein sequence ID" value="GJJ69597.1"/>
    <property type="molecule type" value="Genomic_DNA"/>
</dbReference>
<evidence type="ECO:0000256" key="1">
    <source>
        <dbReference type="ARBA" id="ARBA00022658"/>
    </source>
</evidence>
<dbReference type="InterPro" id="IPR036964">
    <property type="entry name" value="RASGEF_cat_dom_sf"/>
</dbReference>
<evidence type="ECO:0000259" key="5">
    <source>
        <dbReference type="PROSITE" id="PS50212"/>
    </source>
</evidence>
<feature type="compositionally biased region" description="Low complexity" evidence="3">
    <location>
        <begin position="620"/>
        <end position="631"/>
    </location>
</feature>
<feature type="compositionally biased region" description="Basic residues" evidence="3">
    <location>
        <begin position="218"/>
        <end position="234"/>
    </location>
</feature>
<feature type="compositionally biased region" description="Polar residues" evidence="3">
    <location>
        <begin position="2561"/>
        <end position="2571"/>
    </location>
</feature>
<feature type="region of interest" description="Disordered" evidence="3">
    <location>
        <begin position="1625"/>
        <end position="1644"/>
    </location>
</feature>
<feature type="domain" description="N-terminal Ras-GEF" evidence="5">
    <location>
        <begin position="2043"/>
        <end position="2171"/>
    </location>
</feature>
<reference evidence="6" key="1">
    <citation type="submission" date="2021-11" db="EMBL/GenBank/DDBJ databases">
        <authorList>
            <person name="Herlambang A."/>
            <person name="Guo Y."/>
            <person name="Takashima Y."/>
            <person name="Nishizawa T."/>
        </authorList>
    </citation>
    <scope>NUCLEOTIDE SEQUENCE</scope>
    <source>
        <strain evidence="6">E1425</strain>
    </source>
</reference>
<dbReference type="InterPro" id="IPR001895">
    <property type="entry name" value="RASGEF_cat_dom"/>
</dbReference>
<feature type="compositionally biased region" description="Low complexity" evidence="3">
    <location>
        <begin position="1826"/>
        <end position="1837"/>
    </location>
</feature>
<dbReference type="GO" id="GO:0007265">
    <property type="term" value="P:Ras protein signal transduction"/>
    <property type="evidence" value="ECO:0007669"/>
    <property type="project" value="TreeGrafter"/>
</dbReference>
<dbReference type="SUPFAM" id="SSF48366">
    <property type="entry name" value="Ras GEF"/>
    <property type="match status" value="1"/>
</dbReference>
<feature type="compositionally biased region" description="Basic and acidic residues" evidence="3">
    <location>
        <begin position="1102"/>
        <end position="1113"/>
    </location>
</feature>
<name>A0A9P3H3X4_9FUNG</name>
<feature type="compositionally biased region" description="Gly residues" evidence="3">
    <location>
        <begin position="1246"/>
        <end position="1256"/>
    </location>
</feature>
<feature type="compositionally biased region" description="Polar residues" evidence="3">
    <location>
        <begin position="2447"/>
        <end position="2473"/>
    </location>
</feature>
<feature type="region of interest" description="Disordered" evidence="3">
    <location>
        <begin position="1242"/>
        <end position="1327"/>
    </location>
</feature>
<feature type="region of interest" description="Disordered" evidence="3">
    <location>
        <begin position="1675"/>
        <end position="1713"/>
    </location>
</feature>
<feature type="compositionally biased region" description="Low complexity" evidence="3">
    <location>
        <begin position="79"/>
        <end position="91"/>
    </location>
</feature>
<feature type="compositionally biased region" description="Low complexity" evidence="3">
    <location>
        <begin position="41"/>
        <end position="56"/>
    </location>
</feature>
<dbReference type="SMART" id="SM00147">
    <property type="entry name" value="RasGEF"/>
    <property type="match status" value="1"/>
</dbReference>
<reference evidence="6" key="2">
    <citation type="journal article" date="2022" name="Microbiol. Resour. Announc.">
        <title>Whole-Genome Sequence of Entomortierella parvispora E1425, a Mucoromycotan Fungus Associated with Burkholderiaceae-Related Endosymbiotic Bacteria.</title>
        <authorList>
            <person name="Herlambang A."/>
            <person name="Guo Y."/>
            <person name="Takashima Y."/>
            <person name="Narisawa K."/>
            <person name="Ohta H."/>
            <person name="Nishizawa T."/>
        </authorList>
    </citation>
    <scope>NUCLEOTIDE SEQUENCE</scope>
    <source>
        <strain evidence="6">E1425</strain>
    </source>
</reference>
<comment type="caution">
    <text evidence="6">The sequence shown here is derived from an EMBL/GenBank/DDBJ whole genome shotgun (WGS) entry which is preliminary data.</text>
</comment>
<dbReference type="GO" id="GO:0005886">
    <property type="term" value="C:plasma membrane"/>
    <property type="evidence" value="ECO:0007669"/>
    <property type="project" value="TreeGrafter"/>
</dbReference>
<dbReference type="PROSITE" id="PS50212">
    <property type="entry name" value="RASGEF_NTER"/>
    <property type="match status" value="1"/>
</dbReference>
<dbReference type="Proteomes" id="UP000827284">
    <property type="component" value="Unassembled WGS sequence"/>
</dbReference>
<organism evidence="6 7">
    <name type="scientific">Entomortierella parvispora</name>
    <dbReference type="NCBI Taxonomy" id="205924"/>
    <lineage>
        <taxon>Eukaryota</taxon>
        <taxon>Fungi</taxon>
        <taxon>Fungi incertae sedis</taxon>
        <taxon>Mucoromycota</taxon>
        <taxon>Mortierellomycotina</taxon>
        <taxon>Mortierellomycetes</taxon>
        <taxon>Mortierellales</taxon>
        <taxon>Mortierellaceae</taxon>
        <taxon>Entomortierella</taxon>
    </lineage>
</organism>
<dbReference type="Gene3D" id="1.20.870.10">
    <property type="entry name" value="Son of sevenless (SoS) protein Chain: S domain 1"/>
    <property type="match status" value="1"/>
</dbReference>
<evidence type="ECO:0000313" key="6">
    <source>
        <dbReference type="EMBL" id="GJJ69597.1"/>
    </source>
</evidence>
<feature type="compositionally biased region" description="Low complexity" evidence="3">
    <location>
        <begin position="127"/>
        <end position="148"/>
    </location>
</feature>
<feature type="region of interest" description="Disordered" evidence="3">
    <location>
        <begin position="2199"/>
        <end position="2224"/>
    </location>
</feature>
<feature type="compositionally biased region" description="Basic and acidic residues" evidence="3">
    <location>
        <begin position="2285"/>
        <end position="2299"/>
    </location>
</feature>
<feature type="region of interest" description="Disordered" evidence="3">
    <location>
        <begin position="397"/>
        <end position="436"/>
    </location>
</feature>
<dbReference type="Pfam" id="PF00618">
    <property type="entry name" value="RasGEF_N"/>
    <property type="match status" value="1"/>
</dbReference>
<dbReference type="CDD" id="cd06224">
    <property type="entry name" value="REM"/>
    <property type="match status" value="1"/>
</dbReference>
<feature type="region of interest" description="Disordered" evidence="3">
    <location>
        <begin position="1"/>
        <end position="148"/>
    </location>
</feature>
<dbReference type="SMART" id="SM00229">
    <property type="entry name" value="RasGEFN"/>
    <property type="match status" value="1"/>
</dbReference>
<dbReference type="InterPro" id="IPR023578">
    <property type="entry name" value="Ras_GEF_dom_sf"/>
</dbReference>
<feature type="compositionally biased region" description="Polar residues" evidence="3">
    <location>
        <begin position="420"/>
        <end position="435"/>
    </location>
</feature>
<feature type="compositionally biased region" description="Polar residues" evidence="3">
    <location>
        <begin position="282"/>
        <end position="292"/>
    </location>
</feature>
<feature type="region of interest" description="Disordered" evidence="3">
    <location>
        <begin position="770"/>
        <end position="807"/>
    </location>
</feature>
<dbReference type="Gene3D" id="1.10.840.10">
    <property type="entry name" value="Ras guanine-nucleotide exchange factors catalytic domain"/>
    <property type="match status" value="1"/>
</dbReference>
<keyword evidence="7" id="KW-1185">Reference proteome</keyword>
<feature type="compositionally biased region" description="Low complexity" evidence="3">
    <location>
        <begin position="250"/>
        <end position="277"/>
    </location>
</feature>
<feature type="region of interest" description="Disordered" evidence="3">
    <location>
        <begin position="603"/>
        <end position="646"/>
    </location>
</feature>
<keyword evidence="1 2" id="KW-0344">Guanine-nucleotide releasing factor</keyword>
<feature type="compositionally biased region" description="Low complexity" evidence="3">
    <location>
        <begin position="2474"/>
        <end position="2483"/>
    </location>
</feature>
<feature type="compositionally biased region" description="Polar residues" evidence="3">
    <location>
        <begin position="57"/>
        <end position="78"/>
    </location>
</feature>
<feature type="region of interest" description="Disordered" evidence="3">
    <location>
        <begin position="1345"/>
        <end position="1407"/>
    </location>
</feature>
<gene>
    <name evidence="6" type="ORF">EMPS_01944</name>
</gene>
<feature type="compositionally biased region" description="Polar residues" evidence="3">
    <location>
        <begin position="1675"/>
        <end position="1688"/>
    </location>
</feature>
<feature type="compositionally biased region" description="Polar residues" evidence="3">
    <location>
        <begin position="1472"/>
        <end position="1515"/>
    </location>
</feature>
<proteinExistence type="predicted"/>
<feature type="region of interest" description="Disordered" evidence="3">
    <location>
        <begin position="1939"/>
        <end position="1968"/>
    </location>
</feature>
<feature type="region of interest" description="Disordered" evidence="3">
    <location>
        <begin position="2525"/>
        <end position="2571"/>
    </location>
</feature>
<dbReference type="OrthoDB" id="546434at2759"/>
<feature type="domain" description="Ras-GEF" evidence="4">
    <location>
        <begin position="2250"/>
        <end position="2502"/>
    </location>
</feature>
<feature type="compositionally biased region" description="Gly residues" evidence="3">
    <location>
        <begin position="1695"/>
        <end position="1705"/>
    </location>
</feature>
<evidence type="ECO:0000256" key="2">
    <source>
        <dbReference type="PROSITE-ProRule" id="PRU00168"/>
    </source>
</evidence>
<dbReference type="PANTHER" id="PTHR23113:SF356">
    <property type="entry name" value="FI05912P-RELATED"/>
    <property type="match status" value="1"/>
</dbReference>
<evidence type="ECO:0000256" key="3">
    <source>
        <dbReference type="SAM" id="MobiDB-lite"/>
    </source>
</evidence>
<evidence type="ECO:0000259" key="4">
    <source>
        <dbReference type="PROSITE" id="PS50009"/>
    </source>
</evidence>
<feature type="compositionally biased region" description="Polar residues" evidence="3">
    <location>
        <begin position="191"/>
        <end position="200"/>
    </location>
</feature>
<dbReference type="InterPro" id="IPR008937">
    <property type="entry name" value="Ras-like_GEF"/>
</dbReference>
<dbReference type="PROSITE" id="PS50009">
    <property type="entry name" value="RASGEF_CAT"/>
    <property type="match status" value="1"/>
</dbReference>
<feature type="region of interest" description="Disordered" evidence="3">
    <location>
        <begin position="325"/>
        <end position="383"/>
    </location>
</feature>
<feature type="compositionally biased region" description="Low complexity" evidence="3">
    <location>
        <begin position="23"/>
        <end position="33"/>
    </location>
</feature>
<sequence length="2688" mass="289118">MAMDPQSDPPPESIGAIAPELATPTSTPSLSSMPFPPQHFSESSLSSSSSSSTSASIPQLLQSVSPTEEASAAQPPQISLSANSSVSSFSSSPPPDRPPPPPPRPLFSSVAFLALASPSSPIPQPNPSIDTTVSPSFPSAPASQPTTPVSLISSATVSKGFSPVEESQTVSSSFSVSIPSFPFKSRRTRQTKLPTPQTLSPVVPAAPSSTEESTSAPTRKRTFLAFRVRKKKAAKQADLPPATPTRTRLSLHAPSNSHSPLPSHLHSSIPSHSQPHSPKTRGPTSPSTQIVTQSSISHFSANSFKTSIRSHTTNLFSFKRFRRAPRPSFSSEKDPRTDRYHFPVDQQQQQQHHQQQQQQPPQQRRKISLRDPKRPTVDQDVEMQKVEYMSELYSGSMTSFDMAPGAARGGGGEEEEEVYATSTSAPSPHLQTMSSKRLRPPLAEISIAQVHPLSPSPASTTMSTIEDVSCSNGGGTIYNRPALILHNSNSYPSNGGHIAHAVDNTKNHNFIPTSNGGNGNVHTSYSFNATPAGASSAAVSTPLPGLLVNNIKNKNNKSSDNNGSIHYSIDTCNTINTYNSNSNNSNTTTPANNIQLNSNTERVRLAASAESEAEDHVSSAHHSSARSIAGSTPRQGRKRTAPRVQLSKDAKHIKMRIRKLWQDPRLPEHHQERRDPKNQYILLEEALTGILQIVPPIIQNARSSSSHPIGPSALPPSVHPVQLSDVMEVVEDQKPSSISYAPSVAQATEASALTTPLSLASLSSIGPGAIRPHSGSAIQGGSGSTPTTPIRHSHTRARTTSANSTSTISATRYQIATNMLQPPEPELTDVTQSAIRPMTNMAGASLLGEPSLITIMASAAAASSSSSNAVGGMSSGGAFPASASTVDSLNLTDHRHHVWDSNEILIAKLSSLCNTLKSAIRTLCEQQNEKVLRFDDFMIMSLLKRWEQDAAAAAEAGKDEDDNDSNVATSAAMAGAAETGRLGNLPNKGSTTSLVSLGATNALENYQQLVARVWEETDVILACIRKIRDLVEFGRVHHYSDFDDDDSEEDAVEKDEMARKGLYSTLFAHAERLVTTLGEFLECASGILRLVGTIKKHQRASLKGEKRPHERDQLPAATSPPSASPSSSSSSSPAVGPYSGLFLSSPANQPSSMAGFMGEEPRPIKHLDPALTRKLKRKTPRLKAITDKVRKKVSDLKKKSTNSILTIFPPLGDGTNDGFHWDSYSDGDYESEEWIASEMASSNWGLGTGDSGGGQDYGRLQPTPPVSPEMRTEGAGYFHGGASPPPQQQQKQKKHRRVGSKDSLSSPSAGRGDQYWPGSTPIVEGGSSVALAEEGFSSAVRNLTPTSAFSLTPPPGLGSRPSLLRTGSQDMPMSRSMSSDKRVETLGAGSSTAAPPVALGAAGDTSSMSFAAKQSLDSVREVPLPAPVPRSSVYLASSLPDYSQPLRPPPKATTDGGEKRQSFLFRRRSSQTPAFTGTSISSPIPVTSRPFSVHSSGSETQSNSATSPTTPSRNNYRARPPKPPGPVSVGGSTALPPLPPSPTHSYFKADELIQESSIFRDAAADRSNSYLASRSVSPLQTTPLILDSPFTRQTSIRMGHDRNRYSIRMPADDVAGVVGLGVTGADSSPHSSPSAYSTPSPSSLSFSSAFWRRRSFNDSLEKSWQAFKRESVLSEHSIQSAASSNHSQPPSGDHNGSGSGGGSGSGSNNSHRPSSVRLTSFEFLIPFFSRENSHAGSLKSFSSRKSRATGSAIAVNTAGLLSTSSGSAATSPVSLSPSLSRPQMLMMDKANRRHSSPLLTSTEEKMLVEALAISASPQHSPRQEGSDQPSPSSSSARRNSILSRMPIVDENSLLSAAVAQRRLQDQQEVDSKRPELPSATSSSLFTYYSAQTKGIHPLAPATATSEVDSSQPKMLHIEKRPRLIQQTSFQQDSAGRTLLSKGKEVVSSQQGKGDSSAPAESKRPVSGSRFSDMKKAWEILSVDVKRLNQYSHLRAYAKTYNPQTNQWAHSQPPSAAKSTTSPQVLNFGENGVDVLVMEIVNGEHLQVVAGLLEKLIERLADENVQDGEYVSCFVLSHAFFIDSEDLLARLMARFHIQPRQGEILYFEKWQTVIQVKILCVLQRWVQIQYEDFELNQSLLKTLKSFLEFDVRAAGFRLEAEFIEQNLFARSLSPIKNCSVIMEQGLFCLQRSRTRKLSLTRAQNRSGSGGPLGQPSPTFPLETFSPAPTEQMIEYGPTPELEADSPIRELDAQDLARYLTLADMKAFRSITVFELMTGWWKRRRAQESKKEAAEKRDSKSPKTVLMNVDADGDGTIEAFTRRANMLSYWVAHEIVSCKQPKHRKQLIRKFIEVAMKCRELNNLHTTMFIVSALSSTPVTRLYKTWKLVSLRDKETLKGLEMLLDPSSNMRHYRQAIAEATAPTIPFLPILLKDITFILDGNPTMIASQASVNSTPSPSAARGASSNPVASTATPGSGSSSKSGGAMLVNFDKFRRLTQYVEHAVDMAKSVDYWFEPQLLRQARVFRPSSPSNDNESHHGSLHAPSPRPRRNSNTGLGGTISGLASNASTQNNNSRGALDYISEIVERRLVKASGLYGAQQRVVEVEFSTRPKPPTSLWKASMAGMTASVGGGSSSTQGTGGAGGGYGLGGLGGSGGGSLHGAGQQETVIRAVQGEEEYLMGLSLLCESH</sequence>
<feature type="compositionally biased region" description="Polar residues" evidence="3">
    <location>
        <begin position="1366"/>
        <end position="1377"/>
    </location>
</feature>
<feature type="region of interest" description="Disordered" evidence="3">
    <location>
        <begin position="160"/>
        <end position="292"/>
    </location>
</feature>
<feature type="region of interest" description="Disordered" evidence="3">
    <location>
        <begin position="2447"/>
        <end position="2483"/>
    </location>
</feature>
<feature type="compositionally biased region" description="Basic and acidic residues" evidence="3">
    <location>
        <begin position="368"/>
        <end position="383"/>
    </location>
</feature>
<feature type="region of interest" description="Disordered" evidence="3">
    <location>
        <begin position="1438"/>
        <end position="1545"/>
    </location>
</feature>
<accession>A0A9P3H3X4</accession>
<feature type="compositionally biased region" description="Polar residues" evidence="3">
    <location>
        <begin position="160"/>
        <end position="169"/>
    </location>
</feature>
<dbReference type="Pfam" id="PF00617">
    <property type="entry name" value="RasGEF"/>
    <property type="match status" value="1"/>
</dbReference>
<dbReference type="InterPro" id="IPR000651">
    <property type="entry name" value="Ras-like_Gua-exchang_fac_N"/>
</dbReference>
<feature type="compositionally biased region" description="Low complexity" evidence="3">
    <location>
        <begin position="205"/>
        <end position="217"/>
    </location>
</feature>